<name>A0AAD9IT39_9ANNE</name>
<evidence type="ECO:0000313" key="2">
    <source>
        <dbReference type="Proteomes" id="UP001208570"/>
    </source>
</evidence>
<proteinExistence type="predicted"/>
<sequence>METETKLASIGTSSVKHSTGISTSKTEDAGDAINAESLWTLKLKTALKTLDPNKRLQLKSFVPHRCMAVHPNDSTTKYETLLEIVLKANLRRTSQCETISVQLKLLLEHLPQEKHEFMAFGPEETDRVDAFFYKKLDDKSDLSAK</sequence>
<dbReference type="Proteomes" id="UP001208570">
    <property type="component" value="Unassembled WGS sequence"/>
</dbReference>
<dbReference type="AlphaFoldDB" id="A0AAD9IT39"/>
<organism evidence="1 2">
    <name type="scientific">Paralvinella palmiformis</name>
    <dbReference type="NCBI Taxonomy" id="53620"/>
    <lineage>
        <taxon>Eukaryota</taxon>
        <taxon>Metazoa</taxon>
        <taxon>Spiralia</taxon>
        <taxon>Lophotrochozoa</taxon>
        <taxon>Annelida</taxon>
        <taxon>Polychaeta</taxon>
        <taxon>Sedentaria</taxon>
        <taxon>Canalipalpata</taxon>
        <taxon>Terebellida</taxon>
        <taxon>Terebelliformia</taxon>
        <taxon>Alvinellidae</taxon>
        <taxon>Paralvinella</taxon>
    </lineage>
</organism>
<reference evidence="1" key="1">
    <citation type="journal article" date="2023" name="Mol. Biol. Evol.">
        <title>Third-Generation Sequencing Reveals the Adaptive Role of the Epigenome in Three Deep-Sea Polychaetes.</title>
        <authorList>
            <person name="Perez M."/>
            <person name="Aroh O."/>
            <person name="Sun Y."/>
            <person name="Lan Y."/>
            <person name="Juniper S.K."/>
            <person name="Young C.R."/>
            <person name="Angers B."/>
            <person name="Qian P.Y."/>
        </authorList>
    </citation>
    <scope>NUCLEOTIDE SEQUENCE</scope>
    <source>
        <strain evidence="1">P08H-3</strain>
    </source>
</reference>
<gene>
    <name evidence="1" type="ORF">LSH36_1493g00064</name>
</gene>
<evidence type="ECO:0000313" key="1">
    <source>
        <dbReference type="EMBL" id="KAK2140073.1"/>
    </source>
</evidence>
<dbReference type="EMBL" id="JAODUP010001493">
    <property type="protein sequence ID" value="KAK2140073.1"/>
    <property type="molecule type" value="Genomic_DNA"/>
</dbReference>
<protein>
    <submittedName>
        <fullName evidence="1">Uncharacterized protein</fullName>
    </submittedName>
</protein>
<accession>A0AAD9IT39</accession>
<comment type="caution">
    <text evidence="1">The sequence shown here is derived from an EMBL/GenBank/DDBJ whole genome shotgun (WGS) entry which is preliminary data.</text>
</comment>
<keyword evidence="2" id="KW-1185">Reference proteome</keyword>